<evidence type="ECO:0008006" key="3">
    <source>
        <dbReference type="Google" id="ProtNLM"/>
    </source>
</evidence>
<dbReference type="Gene3D" id="1.10.1220.10">
    <property type="entry name" value="Met repressor-like"/>
    <property type="match status" value="1"/>
</dbReference>
<dbReference type="STRING" id="1798661.A3D65_06880"/>
<name>A0A1G2D235_9BACT</name>
<proteinExistence type="predicted"/>
<gene>
    <name evidence="1" type="ORF">A3D65_06880</name>
</gene>
<protein>
    <recommendedName>
        <fullName evidence="3">Ribbon-helix-helix protein CopG domain-containing protein</fullName>
    </recommendedName>
</protein>
<accession>A0A1G2D235</accession>
<dbReference type="EMBL" id="MHLL01000056">
    <property type="protein sequence ID" value="OGZ07577.1"/>
    <property type="molecule type" value="Genomic_DNA"/>
</dbReference>
<evidence type="ECO:0000313" key="2">
    <source>
        <dbReference type="Proteomes" id="UP000177996"/>
    </source>
</evidence>
<dbReference type="AlphaFoldDB" id="A0A1G2D235"/>
<dbReference type="InterPro" id="IPR013321">
    <property type="entry name" value="Arc_rbn_hlx_hlx"/>
</dbReference>
<dbReference type="GO" id="GO:0006355">
    <property type="term" value="P:regulation of DNA-templated transcription"/>
    <property type="evidence" value="ECO:0007669"/>
    <property type="project" value="InterPro"/>
</dbReference>
<sequence length="64" mass="7392">MVKEADRWAKKESMTRSELVRAALRLYFEELDFAAAVRVAKKERREGKLKELKPGGLRELIESG</sequence>
<organism evidence="1 2">
    <name type="scientific">Candidatus Lloydbacteria bacterium RIFCSPHIGHO2_02_FULL_50_13</name>
    <dbReference type="NCBI Taxonomy" id="1798661"/>
    <lineage>
        <taxon>Bacteria</taxon>
        <taxon>Candidatus Lloydiibacteriota</taxon>
    </lineage>
</organism>
<comment type="caution">
    <text evidence="1">The sequence shown here is derived from an EMBL/GenBank/DDBJ whole genome shotgun (WGS) entry which is preliminary data.</text>
</comment>
<dbReference type="Proteomes" id="UP000177996">
    <property type="component" value="Unassembled WGS sequence"/>
</dbReference>
<evidence type="ECO:0000313" key="1">
    <source>
        <dbReference type="EMBL" id="OGZ07577.1"/>
    </source>
</evidence>
<reference evidence="1 2" key="1">
    <citation type="journal article" date="2016" name="Nat. Commun.">
        <title>Thousands of microbial genomes shed light on interconnected biogeochemical processes in an aquifer system.</title>
        <authorList>
            <person name="Anantharaman K."/>
            <person name="Brown C.T."/>
            <person name="Hug L.A."/>
            <person name="Sharon I."/>
            <person name="Castelle C.J."/>
            <person name="Probst A.J."/>
            <person name="Thomas B.C."/>
            <person name="Singh A."/>
            <person name="Wilkins M.J."/>
            <person name="Karaoz U."/>
            <person name="Brodie E.L."/>
            <person name="Williams K.H."/>
            <person name="Hubbard S.S."/>
            <person name="Banfield J.F."/>
        </authorList>
    </citation>
    <scope>NUCLEOTIDE SEQUENCE [LARGE SCALE GENOMIC DNA]</scope>
</reference>